<protein>
    <submittedName>
        <fullName evidence="2">Glycosyltransferase family 2 protein</fullName>
    </submittedName>
</protein>
<feature type="domain" description="Glycosyltransferase 2-like" evidence="1">
    <location>
        <begin position="10"/>
        <end position="120"/>
    </location>
</feature>
<evidence type="ECO:0000259" key="1">
    <source>
        <dbReference type="Pfam" id="PF00535"/>
    </source>
</evidence>
<evidence type="ECO:0000313" key="3">
    <source>
        <dbReference type="Proteomes" id="UP000264310"/>
    </source>
</evidence>
<evidence type="ECO:0000313" key="2">
    <source>
        <dbReference type="EMBL" id="RFC63727.1"/>
    </source>
</evidence>
<dbReference type="OrthoDB" id="174925at2"/>
<accession>A0A371X3C1</accession>
<dbReference type="PANTHER" id="PTHR22916:SF3">
    <property type="entry name" value="UDP-GLCNAC:BETAGAL BETA-1,3-N-ACETYLGLUCOSAMINYLTRANSFERASE-LIKE PROTEIN 1"/>
    <property type="match status" value="1"/>
</dbReference>
<dbReference type="InterPro" id="IPR029044">
    <property type="entry name" value="Nucleotide-diphossugar_trans"/>
</dbReference>
<dbReference type="EMBL" id="QURL01000004">
    <property type="protein sequence ID" value="RFC63727.1"/>
    <property type="molecule type" value="Genomic_DNA"/>
</dbReference>
<gene>
    <name evidence="2" type="ORF">DYI37_12070</name>
</gene>
<dbReference type="CDD" id="cd00761">
    <property type="entry name" value="Glyco_tranf_GTA_type"/>
    <property type="match status" value="1"/>
</dbReference>
<dbReference type="Pfam" id="PF00535">
    <property type="entry name" value="Glycos_transf_2"/>
    <property type="match status" value="1"/>
</dbReference>
<dbReference type="AlphaFoldDB" id="A0A371X3C1"/>
<dbReference type="PANTHER" id="PTHR22916">
    <property type="entry name" value="GLYCOSYLTRANSFERASE"/>
    <property type="match status" value="1"/>
</dbReference>
<name>A0A371X3C1_9HYPH</name>
<proteinExistence type="predicted"/>
<reference evidence="2 3" key="1">
    <citation type="submission" date="2018-08" db="EMBL/GenBank/DDBJ databases">
        <title>Fulvimarina sp. 85, whole genome shotgun sequence.</title>
        <authorList>
            <person name="Tuo L."/>
        </authorList>
    </citation>
    <scope>NUCLEOTIDE SEQUENCE [LARGE SCALE GENOMIC DNA]</scope>
    <source>
        <strain evidence="2 3">85</strain>
    </source>
</reference>
<dbReference type="Gene3D" id="3.90.550.10">
    <property type="entry name" value="Spore Coat Polysaccharide Biosynthesis Protein SpsA, Chain A"/>
    <property type="match status" value="1"/>
</dbReference>
<dbReference type="InterPro" id="IPR001173">
    <property type="entry name" value="Glyco_trans_2-like"/>
</dbReference>
<dbReference type="Proteomes" id="UP000264310">
    <property type="component" value="Unassembled WGS sequence"/>
</dbReference>
<comment type="caution">
    <text evidence="2">The sequence shown here is derived from an EMBL/GenBank/DDBJ whole genome shotgun (WGS) entry which is preliminary data.</text>
</comment>
<sequence>MIVSSTRTVSVIVPSFGHQDFIQEALSSIYNQTYHDIEIVFIDDCSSDQTFERGAALLKSSDFVRRFKRIHVERNETNMGAHATINKGIAVSRGDYIAIINSDDRYHADRLSRLIDGMTASSSEFGFSLVKPFSNESTQDFPDNIRMIGVNQLLALERDPTVGFSLLRGNQAISTGNFVFTRRLYELVGPFLPLRYCHDWDFALQALYFTEPYVAKDALYEYRLHGSNSFSGLQHVAEVETEAVIRRFLQSAARGNAPNLLAPTATNWPGLFEIFIRECGFERFYAIENGLGMSSWRIYD</sequence>
<dbReference type="GO" id="GO:0016758">
    <property type="term" value="F:hexosyltransferase activity"/>
    <property type="evidence" value="ECO:0007669"/>
    <property type="project" value="UniProtKB-ARBA"/>
</dbReference>
<dbReference type="RefSeq" id="WP_116683456.1">
    <property type="nucleotide sequence ID" value="NZ_QURL01000004.1"/>
</dbReference>
<keyword evidence="2" id="KW-0808">Transferase</keyword>
<organism evidence="2 3">
    <name type="scientific">Fulvimarina endophytica</name>
    <dbReference type="NCBI Taxonomy" id="2293836"/>
    <lineage>
        <taxon>Bacteria</taxon>
        <taxon>Pseudomonadati</taxon>
        <taxon>Pseudomonadota</taxon>
        <taxon>Alphaproteobacteria</taxon>
        <taxon>Hyphomicrobiales</taxon>
        <taxon>Aurantimonadaceae</taxon>
        <taxon>Fulvimarina</taxon>
    </lineage>
</organism>
<dbReference type="SUPFAM" id="SSF53448">
    <property type="entry name" value="Nucleotide-diphospho-sugar transferases"/>
    <property type="match status" value="1"/>
</dbReference>
<keyword evidence="3" id="KW-1185">Reference proteome</keyword>